<feature type="region of interest" description="Disordered" evidence="1">
    <location>
        <begin position="508"/>
        <end position="714"/>
    </location>
</feature>
<dbReference type="EMBL" id="KQ434902">
    <property type="protein sequence ID" value="KZC11117.1"/>
    <property type="molecule type" value="Genomic_DNA"/>
</dbReference>
<evidence type="ECO:0000313" key="3">
    <source>
        <dbReference type="Proteomes" id="UP000076502"/>
    </source>
</evidence>
<feature type="compositionally biased region" description="Pro residues" evidence="1">
    <location>
        <begin position="432"/>
        <end position="441"/>
    </location>
</feature>
<protein>
    <submittedName>
        <fullName evidence="2">Uncharacterized protein</fullName>
    </submittedName>
</protein>
<dbReference type="Proteomes" id="UP000076502">
    <property type="component" value="Unassembled WGS sequence"/>
</dbReference>
<feature type="compositionally biased region" description="Low complexity" evidence="1">
    <location>
        <begin position="660"/>
        <end position="673"/>
    </location>
</feature>
<feature type="region of interest" description="Disordered" evidence="1">
    <location>
        <begin position="384"/>
        <end position="491"/>
    </location>
</feature>
<name>A0A154PH39_DUFNO</name>
<keyword evidence="3" id="KW-1185">Reference proteome</keyword>
<accession>A0A154PH39</accession>
<feature type="compositionally biased region" description="Basic and acidic residues" evidence="1">
    <location>
        <begin position="276"/>
        <end position="297"/>
    </location>
</feature>
<feature type="compositionally biased region" description="Basic and acidic residues" evidence="1">
    <location>
        <begin position="688"/>
        <end position="699"/>
    </location>
</feature>
<feature type="compositionally biased region" description="Low complexity" evidence="1">
    <location>
        <begin position="514"/>
        <end position="528"/>
    </location>
</feature>
<proteinExistence type="predicted"/>
<reference evidence="2 3" key="1">
    <citation type="submission" date="2015-07" db="EMBL/GenBank/DDBJ databases">
        <title>The genome of Dufourea novaeangliae.</title>
        <authorList>
            <person name="Pan H."/>
            <person name="Kapheim K."/>
        </authorList>
    </citation>
    <scope>NUCLEOTIDE SEQUENCE [LARGE SCALE GENOMIC DNA]</scope>
    <source>
        <strain evidence="2">0120121106</strain>
        <tissue evidence="2">Whole body</tissue>
    </source>
</reference>
<dbReference type="OrthoDB" id="6381867at2759"/>
<organism evidence="2 3">
    <name type="scientific">Dufourea novaeangliae</name>
    <name type="common">Sweat bee</name>
    <dbReference type="NCBI Taxonomy" id="178035"/>
    <lineage>
        <taxon>Eukaryota</taxon>
        <taxon>Metazoa</taxon>
        <taxon>Ecdysozoa</taxon>
        <taxon>Arthropoda</taxon>
        <taxon>Hexapoda</taxon>
        <taxon>Insecta</taxon>
        <taxon>Pterygota</taxon>
        <taxon>Neoptera</taxon>
        <taxon>Endopterygota</taxon>
        <taxon>Hymenoptera</taxon>
        <taxon>Apocrita</taxon>
        <taxon>Aculeata</taxon>
        <taxon>Apoidea</taxon>
        <taxon>Anthophila</taxon>
        <taxon>Halictidae</taxon>
        <taxon>Rophitinae</taxon>
        <taxon>Dufourea</taxon>
    </lineage>
</organism>
<feature type="region of interest" description="Disordered" evidence="1">
    <location>
        <begin position="210"/>
        <end position="250"/>
    </location>
</feature>
<feature type="compositionally biased region" description="Polar residues" evidence="1">
    <location>
        <begin position="551"/>
        <end position="601"/>
    </location>
</feature>
<dbReference type="AlphaFoldDB" id="A0A154PH39"/>
<feature type="region of interest" description="Disordered" evidence="1">
    <location>
        <begin position="271"/>
        <end position="350"/>
    </location>
</feature>
<feature type="compositionally biased region" description="Basic and acidic residues" evidence="1">
    <location>
        <begin position="213"/>
        <end position="247"/>
    </location>
</feature>
<dbReference type="PANTHER" id="PTHR37970">
    <property type="entry name" value="PROTEIN CBG08587"/>
    <property type="match status" value="1"/>
</dbReference>
<evidence type="ECO:0000256" key="1">
    <source>
        <dbReference type="SAM" id="MobiDB-lite"/>
    </source>
</evidence>
<feature type="region of interest" description="Disordered" evidence="1">
    <location>
        <begin position="93"/>
        <end position="116"/>
    </location>
</feature>
<sequence>MSTQCNRFVQNAWKKELCSNCFKPREEHASPGETLRLNIGRALNFVKTDNVKIQGILRGKPAGQKDQKKKTVAFPECLTQVIGYGGDDFFSDGEEDDRDFAESSSGDDDTVPDSEEDRALGNLTRANTNFNTITANLTQSVPVKEAVKPASTTRSFASLMLGRMQKDSEGKKTTLLVSVTPFGGDESLPTAKRPVDKKINGFVNGFSSPSKYKIAENGDKSETTLKSPKKPDVEAKKDEPKDQKHSPGIEMIVDLPLITSSNLISVIQRNEPTEPDDAKDKPSVDRCLDVSKSDRRAPSVPRSQAIKKPENEKSKVPVLVSQTGTKIDFDVAGRPARRSPEIYGSKSDGLDKGIELTLTPLIKNDVDEEAESDRSMIVRGKNIAKVTLPRNEDSPRKMDVERAEKKFSFEESRELAGEPDGKADEEEITEPPALPRSPPPSVEARPPVQGETSKPIVNTEPRPSFLHGAVSPESKVKPVVPQKPISFSGKMGVGGVIEGNLTKKSYQQLPLVQSAGGRPAPSAGASRPPHQEQIISSRPSGKDKTEELPTVDQSHGASTDSIPKATENTANQISTLQNATPSMHQEFESVSRSASESTVPKTSPGAKSKLAPLIGTKSQTAEVADTENTEVDEEIADGQVPVTGSIRSPNKRRMAPKPPTTETMEELLPTSTLFARNPITTFKSDSPVVREKEKREQRPELGPSRQEDDIPVPG</sequence>
<gene>
    <name evidence="2" type="ORF">WN55_02478</name>
</gene>
<dbReference type="PANTHER" id="PTHR37970:SF1">
    <property type="entry name" value="SERINE-RICH ADHESIN FOR PLATELETS"/>
    <property type="match status" value="1"/>
</dbReference>
<feature type="compositionally biased region" description="Acidic residues" evidence="1">
    <location>
        <begin position="624"/>
        <end position="636"/>
    </location>
</feature>
<feature type="compositionally biased region" description="Basic and acidic residues" evidence="1">
    <location>
        <begin position="390"/>
        <end position="422"/>
    </location>
</feature>
<feature type="compositionally biased region" description="Low complexity" evidence="1">
    <location>
        <begin position="470"/>
        <end position="486"/>
    </location>
</feature>
<evidence type="ECO:0000313" key="2">
    <source>
        <dbReference type="EMBL" id="KZC11117.1"/>
    </source>
</evidence>